<evidence type="ECO:0000313" key="4">
    <source>
        <dbReference type="Proteomes" id="UP001168380"/>
    </source>
</evidence>
<dbReference type="Proteomes" id="UP001168380">
    <property type="component" value="Unassembled WGS sequence"/>
</dbReference>
<dbReference type="RefSeq" id="WP_302714601.1">
    <property type="nucleotide sequence ID" value="NZ_JAULRT010000062.1"/>
</dbReference>
<feature type="transmembrane region" description="Helical" evidence="1">
    <location>
        <begin position="6"/>
        <end position="31"/>
    </location>
</feature>
<evidence type="ECO:0000259" key="2">
    <source>
        <dbReference type="Pfam" id="PF07885"/>
    </source>
</evidence>
<keyword evidence="1" id="KW-0812">Transmembrane</keyword>
<keyword evidence="4" id="KW-1185">Reference proteome</keyword>
<accession>A0ABT8THU5</accession>
<keyword evidence="1" id="KW-0472">Membrane</keyword>
<name>A0ABT8THU5_9GAMM</name>
<sequence>MLINFLLGLSMMVLCLFLQGMLVLAALRFLVKRAHKLHSTFWLSMRVTAGMMFILIVGNIAQVIAWGTLFYGLGEFADYSQAVYHSAVNFATLGYGDIVMSEKHELLGPLEALNGALMIGVSTAALSRAFSEVLKDHLPDKAL</sequence>
<dbReference type="Pfam" id="PF07885">
    <property type="entry name" value="Ion_trans_2"/>
    <property type="match status" value="1"/>
</dbReference>
<keyword evidence="1" id="KW-1133">Transmembrane helix</keyword>
<reference evidence="3" key="1">
    <citation type="submission" date="2023-07" db="EMBL/GenBank/DDBJ databases">
        <title>Gilvimarinus algae sp. nov., isolated from the surface of Kelp.</title>
        <authorList>
            <person name="Sun Y.Y."/>
            <person name="Gong Y."/>
            <person name="Du Z.J."/>
        </authorList>
    </citation>
    <scope>NUCLEOTIDE SEQUENCE</scope>
    <source>
        <strain evidence="3">SDUM040014</strain>
    </source>
</reference>
<dbReference type="EMBL" id="JAULRT010000062">
    <property type="protein sequence ID" value="MDO3383674.1"/>
    <property type="molecule type" value="Genomic_DNA"/>
</dbReference>
<dbReference type="Gene3D" id="1.10.287.70">
    <property type="match status" value="1"/>
</dbReference>
<feature type="domain" description="Potassium channel" evidence="2">
    <location>
        <begin position="63"/>
        <end position="131"/>
    </location>
</feature>
<evidence type="ECO:0000256" key="1">
    <source>
        <dbReference type="SAM" id="Phobius"/>
    </source>
</evidence>
<proteinExistence type="predicted"/>
<dbReference type="SUPFAM" id="SSF81324">
    <property type="entry name" value="Voltage-gated potassium channels"/>
    <property type="match status" value="1"/>
</dbReference>
<organism evidence="3 4">
    <name type="scientific">Gilvimarinus algae</name>
    <dbReference type="NCBI Taxonomy" id="3058037"/>
    <lineage>
        <taxon>Bacteria</taxon>
        <taxon>Pseudomonadati</taxon>
        <taxon>Pseudomonadota</taxon>
        <taxon>Gammaproteobacteria</taxon>
        <taxon>Cellvibrionales</taxon>
        <taxon>Cellvibrionaceae</taxon>
        <taxon>Gilvimarinus</taxon>
    </lineage>
</organism>
<comment type="caution">
    <text evidence="3">The sequence shown here is derived from an EMBL/GenBank/DDBJ whole genome shotgun (WGS) entry which is preliminary data.</text>
</comment>
<evidence type="ECO:0000313" key="3">
    <source>
        <dbReference type="EMBL" id="MDO3383674.1"/>
    </source>
</evidence>
<gene>
    <name evidence="3" type="ORF">QWI16_15940</name>
</gene>
<protein>
    <submittedName>
        <fullName evidence="3">Ion channel</fullName>
    </submittedName>
</protein>
<feature type="transmembrane region" description="Helical" evidence="1">
    <location>
        <begin position="52"/>
        <end position="73"/>
    </location>
</feature>
<dbReference type="InterPro" id="IPR013099">
    <property type="entry name" value="K_chnl_dom"/>
</dbReference>